<dbReference type="PROSITE" id="PS50086">
    <property type="entry name" value="TBC_RABGAP"/>
    <property type="match status" value="1"/>
</dbReference>
<dbReference type="Pfam" id="PF02759">
    <property type="entry name" value="RUN"/>
    <property type="match status" value="2"/>
</dbReference>
<dbReference type="Gene3D" id="1.10.472.80">
    <property type="entry name" value="Ypt/Rab-GAP domain of gyp1p, domain 3"/>
    <property type="match status" value="1"/>
</dbReference>
<name>A0A643CAS0_BALPH</name>
<dbReference type="SUPFAM" id="SSF47923">
    <property type="entry name" value="Ypt/Rab-GAP domain of gyp1p"/>
    <property type="match status" value="2"/>
</dbReference>
<gene>
    <name evidence="5" type="ORF">E2I00_015390</name>
</gene>
<dbReference type="InterPro" id="IPR021935">
    <property type="entry name" value="SGSM1/2_RBD"/>
</dbReference>
<dbReference type="CDD" id="cd15784">
    <property type="entry name" value="PH_RUTBC"/>
    <property type="match status" value="1"/>
</dbReference>
<dbReference type="SUPFAM" id="SSF140741">
    <property type="entry name" value="RUN domain-like"/>
    <property type="match status" value="1"/>
</dbReference>
<dbReference type="OrthoDB" id="10264062at2759"/>
<keyword evidence="6" id="KW-1185">Reference proteome</keyword>
<dbReference type="InterPro" id="IPR037745">
    <property type="entry name" value="SGSM1/2"/>
</dbReference>
<dbReference type="PANTHER" id="PTHR22957">
    <property type="entry name" value="TBC1 DOMAIN FAMILY MEMBER GTPASE-ACTIVATING PROTEIN"/>
    <property type="match status" value="1"/>
</dbReference>
<dbReference type="InterPro" id="IPR004012">
    <property type="entry name" value="Run_dom"/>
</dbReference>
<feature type="compositionally biased region" description="Polar residues" evidence="3">
    <location>
        <begin position="697"/>
        <end position="716"/>
    </location>
</feature>
<feature type="non-terminal residue" evidence="5">
    <location>
        <position position="1"/>
    </location>
</feature>
<accession>A0A643CAS0</accession>
<dbReference type="Proteomes" id="UP000437017">
    <property type="component" value="Unassembled WGS sequence"/>
</dbReference>
<keyword evidence="1" id="KW-0343">GTPase activation</keyword>
<organism evidence="5 6">
    <name type="scientific">Balaenoptera physalus</name>
    <name type="common">Fin whale</name>
    <name type="synonym">Balaena physalus</name>
    <dbReference type="NCBI Taxonomy" id="9770"/>
    <lineage>
        <taxon>Eukaryota</taxon>
        <taxon>Metazoa</taxon>
        <taxon>Chordata</taxon>
        <taxon>Craniata</taxon>
        <taxon>Vertebrata</taxon>
        <taxon>Euteleostomi</taxon>
        <taxon>Mammalia</taxon>
        <taxon>Eutheria</taxon>
        <taxon>Laurasiatheria</taxon>
        <taxon>Artiodactyla</taxon>
        <taxon>Whippomorpha</taxon>
        <taxon>Cetacea</taxon>
        <taxon>Mysticeti</taxon>
        <taxon>Balaenopteridae</taxon>
        <taxon>Balaenoptera</taxon>
    </lineage>
</organism>
<dbReference type="GO" id="GO:0031410">
    <property type="term" value="C:cytoplasmic vesicle"/>
    <property type="evidence" value="ECO:0007669"/>
    <property type="project" value="UniProtKB-ARBA"/>
</dbReference>
<dbReference type="Gene3D" id="1.10.8.270">
    <property type="entry name" value="putative rabgap domain of human tbc1 domain family member 14 like domains"/>
    <property type="match status" value="1"/>
</dbReference>
<dbReference type="Gene3D" id="2.30.29.230">
    <property type="match status" value="1"/>
</dbReference>
<dbReference type="GO" id="GO:0005096">
    <property type="term" value="F:GTPase activator activity"/>
    <property type="evidence" value="ECO:0007669"/>
    <property type="project" value="UniProtKB-KW"/>
</dbReference>
<evidence type="ECO:0000256" key="1">
    <source>
        <dbReference type="ARBA" id="ARBA00022468"/>
    </source>
</evidence>
<proteinExistence type="inferred from homology"/>
<dbReference type="InterPro" id="IPR035969">
    <property type="entry name" value="Rab-GAP_TBC_sf"/>
</dbReference>
<dbReference type="Pfam" id="PF12068">
    <property type="entry name" value="PH_RBD"/>
    <property type="match status" value="1"/>
</dbReference>
<comment type="similarity">
    <text evidence="2">Belongs to the RUTBC family.</text>
</comment>
<dbReference type="InterPro" id="IPR037213">
    <property type="entry name" value="Run_dom_sf"/>
</dbReference>
<feature type="region of interest" description="Disordered" evidence="3">
    <location>
        <begin position="116"/>
        <end position="147"/>
    </location>
</feature>
<evidence type="ECO:0000256" key="2">
    <source>
        <dbReference type="ARBA" id="ARBA00034124"/>
    </source>
</evidence>
<dbReference type="InterPro" id="IPR000195">
    <property type="entry name" value="Rab-GAP-TBC_dom"/>
</dbReference>
<dbReference type="AlphaFoldDB" id="A0A643CAS0"/>
<feature type="compositionally biased region" description="Acidic residues" evidence="3">
    <location>
        <begin position="721"/>
        <end position="732"/>
    </location>
</feature>
<dbReference type="FunFam" id="1.10.472.80:FF:000004">
    <property type="entry name" value="Small G protein signaling modulator 1"/>
    <property type="match status" value="1"/>
</dbReference>
<evidence type="ECO:0000256" key="3">
    <source>
        <dbReference type="SAM" id="MobiDB-lite"/>
    </source>
</evidence>
<feature type="domain" description="Rab-GAP TBC" evidence="4">
    <location>
        <begin position="571"/>
        <end position="929"/>
    </location>
</feature>
<evidence type="ECO:0000313" key="5">
    <source>
        <dbReference type="EMBL" id="KAB0397202.1"/>
    </source>
</evidence>
<dbReference type="FunFam" id="1.10.8.270:FF:000006">
    <property type="entry name" value="Small G protein signaling modulator 2"/>
    <property type="match status" value="1"/>
</dbReference>
<feature type="non-terminal residue" evidence="5">
    <location>
        <position position="967"/>
    </location>
</feature>
<dbReference type="Pfam" id="PF00566">
    <property type="entry name" value="RabGAP-TBC"/>
    <property type="match status" value="1"/>
</dbReference>
<dbReference type="EMBL" id="SGJD01002019">
    <property type="protein sequence ID" value="KAB0397202.1"/>
    <property type="molecule type" value="Genomic_DNA"/>
</dbReference>
<reference evidence="5 6" key="1">
    <citation type="journal article" date="2019" name="PLoS ONE">
        <title>Genomic analyses reveal an absence of contemporary introgressive admixture between fin whales and blue whales, despite known hybrids.</title>
        <authorList>
            <person name="Westbury M.V."/>
            <person name="Petersen B."/>
            <person name="Lorenzen E.D."/>
        </authorList>
    </citation>
    <scope>NUCLEOTIDE SEQUENCE [LARGE SCALE GENOMIC DNA]</scope>
    <source>
        <strain evidence="5">FinWhale-01</strain>
    </source>
</reference>
<protein>
    <recommendedName>
        <fullName evidence="4">Rab-GAP TBC domain-containing protein</fullName>
    </recommendedName>
</protein>
<comment type="caution">
    <text evidence="5">The sequence shown here is derived from an EMBL/GenBank/DDBJ whole genome shotgun (WGS) entry which is preliminary data.</text>
</comment>
<evidence type="ECO:0000313" key="6">
    <source>
        <dbReference type="Proteomes" id="UP000437017"/>
    </source>
</evidence>
<sequence>SAAASLCGPGAVEACLLHQLRRRAAGFLRSDKMAALFTKVGKTCPVAGEVCHKVQELQQQVEGSKYYEKEALLADPVFGPILASLLVGPCALEYTKLKTADHYWTDPSADELVQRHRIRGPPNRQDSPAKRPALGIRKRHSSGSASEDRLAACAREYVESLHQNSRTRLLYGKNNVLVQPKEDMEAVPGYLSLHQSAESLTLKWTPNQLMNGTLGDSELEKSVYWDYALVVPFSQIVCIHCHQQSEPPLSWAQGPPLHFPQGGHLLSFLSCLENGLLPRGQLEPPLWTQQGKGKVFPRLRKRSSMRSVDVEDVGSGRATDYVFRIIYPGHRHEHITINYHHLAASRAASVDDDEEEEDKLHAMLSMICSRNLTAPNPMKVHNDNTVESVLLAVAFQACNMLDLCIKTSVCSIAYSKMERIDTIIHDSVKVEAGKYQAPSLSTTSNSGLWTLGQAGTTPVVFHQRVTSCCSSGHRGGHAAGSLGEETCRALTMAPFLPTDAGDMIEMQGFGPSLPAWHLEPLCSQGSSCLSYSTSSSPYVPPSHCSCVPDRGTALSQNYKELELLRQVYYGGVEHEIRKDVWPFLLGHYKFGMNRKEMEQVDTVVAARYQRVLAEWKACEVVVRQREREAHPATLTKFSSGSSIDSHVFVSVDDLEPPRPLGPEDPRPEPEQGAGARPTGTTMVEQQSVEFDSPDSGLPSSRNYSVASGIQSSTDEGQSMGFEEEDGGGEEGSDGLVPAAQVSKPQAPSQEKASRAGELEAGEELAAVCAAAYAMELLDTVALNLHRIDKDVQRCDRNYWYFTPPNLERLRDIMCSYVWEHLDVGYVQGMCDLLAPLLVVLDNDQLAYSCFSHLMKRMSQNFPNGGAMDAHFANMRSLIQILDSELFELMHQNGDYTHFYFCYRWFLLDFKRELPYEDVFAVWEVIWAARHISSEHFVLFIALALVEAYREIIRDNNMDFTDIIKFFN</sequence>
<feature type="region of interest" description="Disordered" evidence="3">
    <location>
        <begin position="652"/>
        <end position="757"/>
    </location>
</feature>
<dbReference type="SMART" id="SM00164">
    <property type="entry name" value="TBC"/>
    <property type="match status" value="1"/>
</dbReference>
<feature type="compositionally biased region" description="Polar residues" evidence="3">
    <location>
        <begin position="678"/>
        <end position="689"/>
    </location>
</feature>
<evidence type="ECO:0000259" key="4">
    <source>
        <dbReference type="PROSITE" id="PS50086"/>
    </source>
</evidence>
<dbReference type="PANTHER" id="PTHR22957:SF194">
    <property type="entry name" value="SMALL G PROTEIN SIGNALING MODULATOR 2"/>
    <property type="match status" value="1"/>
</dbReference>